<dbReference type="EMBL" id="JAKILJ010000013">
    <property type="protein sequence ID" value="MCL1105075.1"/>
    <property type="molecule type" value="Genomic_DNA"/>
</dbReference>
<gene>
    <name evidence="1" type="ORF">L2749_07350</name>
</gene>
<organism evidence="1 2">
    <name type="scientific">Shewanella algicola</name>
    <dbReference type="NCBI Taxonomy" id="640633"/>
    <lineage>
        <taxon>Bacteria</taxon>
        <taxon>Pseudomonadati</taxon>
        <taxon>Pseudomonadota</taxon>
        <taxon>Gammaproteobacteria</taxon>
        <taxon>Alteromonadales</taxon>
        <taxon>Shewanellaceae</taxon>
        <taxon>Shewanella</taxon>
    </lineage>
</organism>
<reference evidence="1" key="1">
    <citation type="submission" date="2022-01" db="EMBL/GenBank/DDBJ databases">
        <title>Whole genome-based taxonomy of the Shewanellaceae.</title>
        <authorList>
            <person name="Martin-Rodriguez A.J."/>
        </authorList>
    </citation>
    <scope>NUCLEOTIDE SEQUENCE</scope>
    <source>
        <strain evidence="1">DSM 23803</strain>
    </source>
</reference>
<evidence type="ECO:0000313" key="2">
    <source>
        <dbReference type="Proteomes" id="UP001139408"/>
    </source>
</evidence>
<protein>
    <submittedName>
        <fullName evidence="1">TetR/AcrR family transcriptional regulator</fullName>
    </submittedName>
</protein>
<dbReference type="InterPro" id="IPR009057">
    <property type="entry name" value="Homeodomain-like_sf"/>
</dbReference>
<dbReference type="AlphaFoldDB" id="A0A9X1Z4B7"/>
<name>A0A9X1Z4B7_9GAMM</name>
<proteinExistence type="predicted"/>
<accession>A0A9X1Z4B7</accession>
<dbReference type="Gene3D" id="1.10.357.10">
    <property type="entry name" value="Tetracycline Repressor, domain 2"/>
    <property type="match status" value="1"/>
</dbReference>
<dbReference type="RefSeq" id="WP_188924661.1">
    <property type="nucleotide sequence ID" value="NZ_BMQI01000013.1"/>
</dbReference>
<dbReference type="Proteomes" id="UP001139408">
    <property type="component" value="Unassembled WGS sequence"/>
</dbReference>
<sequence>MLKQQIAARLEQAFSLYGFAEPSVAQLKTASEVSLRTLYKHYPSKEAMIIGALTYRHQRYLDFLQQDSPATGIEAVNHIFTQLKLWMQQYAPHGCMSMNAIAAFPDNAEITLAVKQHKQDVRQFLAQQSLRADLATQLFLLHEGISSAWPLLGEETIVSAHQTVKQLMEINS</sequence>
<comment type="caution">
    <text evidence="1">The sequence shown here is derived from an EMBL/GenBank/DDBJ whole genome shotgun (WGS) entry which is preliminary data.</text>
</comment>
<dbReference type="SUPFAM" id="SSF46689">
    <property type="entry name" value="Homeodomain-like"/>
    <property type="match status" value="1"/>
</dbReference>
<keyword evidence="2" id="KW-1185">Reference proteome</keyword>
<evidence type="ECO:0000313" key="1">
    <source>
        <dbReference type="EMBL" id="MCL1105075.1"/>
    </source>
</evidence>